<keyword evidence="4" id="KW-1185">Reference proteome</keyword>
<sequence length="368" mass="41669">MSAAIQDHVAEHTRLTNEIEEIDYAPPTLEQVESQLNEVNKQLTGSRNALEKLEKATKKEYQEWADIRDRTSKRFWERERRLKAEIEAMEGEVASYENEIKNLKPLATQHERLRKSLEQLYERVFGGPTPSHPEEDQAEQAYQAALTHYNELQGRVTNESRAYDLLKQADRAMAMSYKNMTSALSASQFDMFGGGMGADMMERNALSEAQRCADQARMFVVQAKGLQPLIRDLSDFQVPRASMGDIFFDNIFTDMAMHDKIQQSAKRLQISHLELREVLSQSLSHLHGLEEQSRSVEGELNSARERLKGVRKGIMELAGESLPVYTGGAPPGYVPPAPAEQGQPQVQVQGQGRYYGNPFASSLEQQQY</sequence>
<feature type="compositionally biased region" description="Low complexity" evidence="2">
    <location>
        <begin position="339"/>
        <end position="352"/>
    </location>
</feature>
<organism evidence="3 4">
    <name type="scientific">Filobasidium floriforme</name>
    <dbReference type="NCBI Taxonomy" id="5210"/>
    <lineage>
        <taxon>Eukaryota</taxon>
        <taxon>Fungi</taxon>
        <taxon>Dikarya</taxon>
        <taxon>Basidiomycota</taxon>
        <taxon>Agaricomycotina</taxon>
        <taxon>Tremellomycetes</taxon>
        <taxon>Filobasidiales</taxon>
        <taxon>Filobasidiaceae</taxon>
        <taxon>Filobasidium</taxon>
    </lineage>
</organism>
<protein>
    <submittedName>
        <fullName evidence="3">Uncharacterized protein</fullName>
    </submittedName>
</protein>
<proteinExistence type="predicted"/>
<reference evidence="3" key="1">
    <citation type="submission" date="2020-04" db="EMBL/GenBank/DDBJ databases">
        <title>Analysis of mating type loci in Filobasidium floriforme.</title>
        <authorList>
            <person name="Nowrousian M."/>
        </authorList>
    </citation>
    <scope>NUCLEOTIDE SEQUENCE</scope>
    <source>
        <strain evidence="3">CBS 6242</strain>
    </source>
</reference>
<gene>
    <name evidence="3" type="ORF">FFLO_03067</name>
</gene>
<evidence type="ECO:0000256" key="2">
    <source>
        <dbReference type="SAM" id="MobiDB-lite"/>
    </source>
</evidence>
<name>A0A8K0JM25_9TREE</name>
<evidence type="ECO:0000256" key="1">
    <source>
        <dbReference type="SAM" id="Coils"/>
    </source>
</evidence>
<evidence type="ECO:0000313" key="3">
    <source>
        <dbReference type="EMBL" id="KAG7549031.1"/>
    </source>
</evidence>
<dbReference type="PANTHER" id="PTHR21974">
    <property type="entry name" value="RE15880P"/>
    <property type="match status" value="1"/>
</dbReference>
<feature type="compositionally biased region" description="Polar residues" evidence="2">
    <location>
        <begin position="359"/>
        <end position="368"/>
    </location>
</feature>
<dbReference type="PANTHER" id="PTHR21974:SF2">
    <property type="entry name" value="RE15880P"/>
    <property type="match status" value="1"/>
</dbReference>
<comment type="caution">
    <text evidence="3">The sequence shown here is derived from an EMBL/GenBank/DDBJ whole genome shotgun (WGS) entry which is preliminary data.</text>
</comment>
<accession>A0A8K0JM25</accession>
<dbReference type="AlphaFoldDB" id="A0A8K0JM25"/>
<keyword evidence="1" id="KW-0175">Coiled coil</keyword>
<feature type="coiled-coil region" evidence="1">
    <location>
        <begin position="29"/>
        <end position="99"/>
    </location>
</feature>
<feature type="region of interest" description="Disordered" evidence="2">
    <location>
        <begin position="328"/>
        <end position="368"/>
    </location>
</feature>
<dbReference type="Proteomes" id="UP000812966">
    <property type="component" value="Unassembled WGS sequence"/>
</dbReference>
<dbReference type="EMBL" id="JABELV010000054">
    <property type="protein sequence ID" value="KAG7549031.1"/>
    <property type="molecule type" value="Genomic_DNA"/>
</dbReference>
<evidence type="ECO:0000313" key="4">
    <source>
        <dbReference type="Proteomes" id="UP000812966"/>
    </source>
</evidence>